<evidence type="ECO:0000313" key="2">
    <source>
        <dbReference type="Proteomes" id="UP000199410"/>
    </source>
</evidence>
<dbReference type="InterPro" id="IPR008979">
    <property type="entry name" value="Galactose-bd-like_sf"/>
</dbReference>
<reference evidence="1 2" key="1">
    <citation type="submission" date="2016-10" db="EMBL/GenBank/DDBJ databases">
        <authorList>
            <person name="Varghese N."/>
            <person name="Submissions S."/>
        </authorList>
    </citation>
    <scope>NUCLEOTIDE SEQUENCE [LARGE SCALE GENOMIC DNA]</scope>
    <source>
        <strain evidence="1 2">TC-13</strain>
    </source>
</reference>
<dbReference type="EMBL" id="FOEL01000013">
    <property type="protein sequence ID" value="SER28742.1"/>
    <property type="molecule type" value="Genomic_DNA"/>
</dbReference>
<dbReference type="Gene3D" id="2.60.120.260">
    <property type="entry name" value="Galactose-binding domain-like"/>
    <property type="match status" value="1"/>
</dbReference>
<dbReference type="Proteomes" id="UP000199410">
    <property type="component" value="Unassembled WGS sequence"/>
</dbReference>
<dbReference type="SUPFAM" id="SSF49785">
    <property type="entry name" value="Galactose-binding domain-like"/>
    <property type="match status" value="1"/>
</dbReference>
<gene>
    <name evidence="1" type="ORF">SAMN02787113_03429</name>
</gene>
<comment type="caution">
    <text evidence="1">The sequence shown here is derived from an EMBL/GenBank/DDBJ whole genome shotgun (WGS) entry which is preliminary data.</text>
</comment>
<organism evidence="1 2">
    <name type="scientific">Lysinibacillus fusiformis</name>
    <dbReference type="NCBI Taxonomy" id="28031"/>
    <lineage>
        <taxon>Bacteria</taxon>
        <taxon>Bacillati</taxon>
        <taxon>Bacillota</taxon>
        <taxon>Bacilli</taxon>
        <taxon>Bacillales</taxon>
        <taxon>Bacillaceae</taxon>
        <taxon>Lysinibacillus</taxon>
    </lineage>
</organism>
<dbReference type="RefSeq" id="WP_089986628.1">
    <property type="nucleotide sequence ID" value="NZ_FMVP01000013.1"/>
</dbReference>
<accession>A0A1H9MYJ1</accession>
<proteinExistence type="predicted"/>
<dbReference type="AlphaFoldDB" id="A0A1H9MYJ1"/>
<protein>
    <submittedName>
        <fullName evidence="1">Uncharacterized protein</fullName>
    </submittedName>
</protein>
<evidence type="ECO:0000313" key="1">
    <source>
        <dbReference type="EMBL" id="SER28742.1"/>
    </source>
</evidence>
<name>A0A1H9MYJ1_9BACI</name>
<sequence>MALIGGNTEKKKIGLSIGVSGTHDKTKINKDTGFLELVDIDVDGEGRPIYVEQGSWTSDVINLGDIFQDFEKVFTDSKVNGSSSFAVLTRVSSNNYDWSDWVAIAEDGTIQSDTKQYIQVRVDLFAGFVTDLFFIAKRDFNINEFLEEKNAKAGSYITPKLTSNISSVEGFPFASSFYSTSFNAWHAFDKNSSTYYSSVAGEKIGSLGFYFNTKKRVAKYKLTSSSASGQISYMPKSWILQGSNDTTDGTNGTWYNLDTRTNQIWSAVNTTKEFEIPISNQYHAYRIKWSENNGNASYTGMGELDFYEYGTTSLSLKRDYTNDKELDSTWSDTGSLHRQKITRSQWQRIDRLEVK</sequence>